<feature type="coiled-coil region" evidence="1">
    <location>
        <begin position="620"/>
        <end position="694"/>
    </location>
</feature>
<reference evidence="3 4" key="1">
    <citation type="journal article" date="2018" name="Mol. Biol. Evol.">
        <title>Broad Genomic Sampling Reveals a Smut Pathogenic Ancestry of the Fungal Clade Ustilaginomycotina.</title>
        <authorList>
            <person name="Kijpornyongpan T."/>
            <person name="Mondo S.J."/>
            <person name="Barry K."/>
            <person name="Sandor L."/>
            <person name="Lee J."/>
            <person name="Lipzen A."/>
            <person name="Pangilinan J."/>
            <person name="LaButti K."/>
            <person name="Hainaut M."/>
            <person name="Henrissat B."/>
            <person name="Grigoriev I.V."/>
            <person name="Spatafora J.W."/>
            <person name="Aime M.C."/>
        </authorList>
    </citation>
    <scope>NUCLEOTIDE SEQUENCE [LARGE SCALE GENOMIC DNA]</scope>
    <source>
        <strain evidence="3 4">MCA 4658</strain>
    </source>
</reference>
<feature type="region of interest" description="Disordered" evidence="2">
    <location>
        <begin position="166"/>
        <end position="261"/>
    </location>
</feature>
<keyword evidence="4" id="KW-1185">Reference proteome</keyword>
<dbReference type="Proteomes" id="UP000245783">
    <property type="component" value="Unassembled WGS sequence"/>
</dbReference>
<evidence type="ECO:0008006" key="5">
    <source>
        <dbReference type="Google" id="ProtNLM"/>
    </source>
</evidence>
<feature type="region of interest" description="Disordered" evidence="2">
    <location>
        <begin position="934"/>
        <end position="969"/>
    </location>
</feature>
<proteinExistence type="predicted"/>
<name>A0A316W7Q1_9BASI</name>
<dbReference type="EMBL" id="KZ819353">
    <property type="protein sequence ID" value="PWN45950.1"/>
    <property type="molecule type" value="Genomic_DNA"/>
</dbReference>
<dbReference type="OrthoDB" id="298344at2759"/>
<sequence length="969" mass="106321">MARSEENGNVIDLMDTPSPPPASSKRPNSSPNDPKVGVENVLVGSGPNSASEKKLKLGGDASNVKVVSKVGESPLCHQHRAICASDKLKCTFIKKDGQRCPLQYCHLSLKKVYNQDANAILQAGRNRLGVDRSLHCPPEQAKYLWQCPRCSGQCHCSMCRKRVGLPALGPQPSDKPKPPKPASGPSKAPKPKKQTQLSAAIPAAGPSSVKKKPLPPRNSSPALSTPPPRDELATPSPRKVTSGPVSDGLRTPSPPLKPVSVVKAPVKQLNLPRPLKKPKVPKGGPPLLSRIHTRLFTPNIEERIWIYETLVRFDLVRVPKAVLSRLDRFDAWLESDVHVILEAIAAILAGLSNIRSGAPNDAMREVVTILRKQNGEVQRGECWSAARRVCVKHGVAPQELPEVSLLPAQVALSAQEASDAAAAAHSDTLLGSRSTRTRRGAELNARERMRDQSRKEVTGYITSDEEESEGEVVTRRSLRGRTARSLRNASVAKASEEESTSALEDSSDDVAPTRRSGRLGKAPPQRSTRSSRPALSADASDASETGSEAEGPQWIRRSGRNAARSHQMGKSGSRVTSASNRSTNDAEPTRSTAPEKSTLPPSFEERIAILSRLLQLLMETDEVRIELTNASAKITEHERNMREEIKGMEETFESKSREILQRAPSMTNEVEFTKWKAERKAQEVEHKLEILDARVVNTIAIDACKLRSGPLGTDTDGNVYWHLTEFVDKMPKDTTGRWAWCLLVHGKPCEWQDEDKAAARREGEAVTTDSHGAALASSNGHGSTSSEQAQPPRWLGTNDHLELGRLISWLQYRAEVKLHEENVVLRKLEADQSLSGATRRERKRDVQAGQILRSAELQSLVAKLTAVRQYYQWQYGDVSEPGPRTKEEFEREQATLISAQQHEVARGMIEQNQAQTSGSTSPVMGPSFVHTTIDLKRPALDRSRKRKQSSVDSLSSAADTDDQGFVVEI</sequence>
<dbReference type="RefSeq" id="XP_025373110.1">
    <property type="nucleotide sequence ID" value="XM_025516809.1"/>
</dbReference>
<dbReference type="STRING" id="1522189.A0A316W7Q1"/>
<accession>A0A316W7Q1</accession>
<evidence type="ECO:0000256" key="1">
    <source>
        <dbReference type="SAM" id="Coils"/>
    </source>
</evidence>
<feature type="compositionally biased region" description="Low complexity" evidence="2">
    <location>
        <begin position="423"/>
        <end position="434"/>
    </location>
</feature>
<evidence type="ECO:0000256" key="2">
    <source>
        <dbReference type="SAM" id="MobiDB-lite"/>
    </source>
</evidence>
<dbReference type="InParanoid" id="A0A316W7Q1"/>
<dbReference type="AlphaFoldDB" id="A0A316W7Q1"/>
<feature type="region of interest" description="Disordered" evidence="2">
    <location>
        <begin position="423"/>
        <end position="600"/>
    </location>
</feature>
<gene>
    <name evidence="3" type="ORF">IE81DRAFT_363771</name>
</gene>
<organism evidence="3 4">
    <name type="scientific">Ceraceosorus guamensis</name>
    <dbReference type="NCBI Taxonomy" id="1522189"/>
    <lineage>
        <taxon>Eukaryota</taxon>
        <taxon>Fungi</taxon>
        <taxon>Dikarya</taxon>
        <taxon>Basidiomycota</taxon>
        <taxon>Ustilaginomycotina</taxon>
        <taxon>Exobasidiomycetes</taxon>
        <taxon>Ceraceosorales</taxon>
        <taxon>Ceraceosoraceae</taxon>
        <taxon>Ceraceosorus</taxon>
    </lineage>
</organism>
<feature type="compositionally biased region" description="Basic and acidic residues" evidence="2">
    <location>
        <begin position="755"/>
        <end position="764"/>
    </location>
</feature>
<feature type="compositionally biased region" description="Polar residues" evidence="2">
    <location>
        <begin position="776"/>
        <end position="789"/>
    </location>
</feature>
<feature type="compositionally biased region" description="Basic and acidic residues" evidence="2">
    <location>
        <begin position="439"/>
        <end position="457"/>
    </location>
</feature>
<evidence type="ECO:0000313" key="4">
    <source>
        <dbReference type="Proteomes" id="UP000245783"/>
    </source>
</evidence>
<protein>
    <recommendedName>
        <fullName evidence="5">Zinc-finger domain-containing protein</fullName>
    </recommendedName>
</protein>
<evidence type="ECO:0000313" key="3">
    <source>
        <dbReference type="EMBL" id="PWN45950.1"/>
    </source>
</evidence>
<dbReference type="GeneID" id="37038679"/>
<feature type="region of interest" description="Disordered" evidence="2">
    <location>
        <begin position="755"/>
        <end position="795"/>
    </location>
</feature>
<feature type="region of interest" description="Disordered" evidence="2">
    <location>
        <begin position="1"/>
        <end position="55"/>
    </location>
</feature>
<feature type="compositionally biased region" description="Polar residues" evidence="2">
    <location>
        <begin position="568"/>
        <end position="595"/>
    </location>
</feature>
<keyword evidence="1" id="KW-0175">Coiled coil</keyword>